<evidence type="ECO:0000256" key="1">
    <source>
        <dbReference type="ARBA" id="ARBA00006484"/>
    </source>
</evidence>
<dbReference type="Proteomes" id="UP000194218">
    <property type="component" value="Chromosome"/>
</dbReference>
<dbReference type="PRINTS" id="PR00081">
    <property type="entry name" value="GDHRDH"/>
</dbReference>
<evidence type="ECO:0000256" key="2">
    <source>
        <dbReference type="ARBA" id="ARBA00023002"/>
    </source>
</evidence>
<proteinExistence type="inferred from homology"/>
<evidence type="ECO:0000256" key="3">
    <source>
        <dbReference type="RuleBase" id="RU000363"/>
    </source>
</evidence>
<keyword evidence="2" id="KW-0560">Oxidoreductase</keyword>
<reference evidence="6 7" key="1">
    <citation type="submission" date="2017-05" db="EMBL/GenBank/DDBJ databases">
        <title>Complete genome sequence of Streptomyces sp. SCSIO 03032 revealed the diverse biosynthetic pathways for its bioactive secondary metabolites.</title>
        <authorList>
            <person name="Ma L."/>
            <person name="Zhu Y."/>
            <person name="Zhang W."/>
            <person name="Zhang G."/>
            <person name="Tian X."/>
            <person name="Zhang S."/>
            <person name="Zhang C."/>
        </authorList>
    </citation>
    <scope>NUCLEOTIDE SEQUENCE [LARGE SCALE GENOMIC DNA]</scope>
    <source>
        <strain evidence="6 7">SCSIO 03032</strain>
    </source>
</reference>
<dbReference type="InterPro" id="IPR057326">
    <property type="entry name" value="KR_dom"/>
</dbReference>
<evidence type="ECO:0000256" key="4">
    <source>
        <dbReference type="SAM" id="MobiDB-lite"/>
    </source>
</evidence>
<dbReference type="PRINTS" id="PR00080">
    <property type="entry name" value="SDRFAMILY"/>
</dbReference>
<dbReference type="EMBL" id="CP021121">
    <property type="protein sequence ID" value="ARQ70788.1"/>
    <property type="molecule type" value="Genomic_DNA"/>
</dbReference>
<name>A0A1W7D146_9ACTN</name>
<dbReference type="SUPFAM" id="SSF51735">
    <property type="entry name" value="NAD(P)-binding Rossmann-fold domains"/>
    <property type="match status" value="1"/>
</dbReference>
<dbReference type="PANTHER" id="PTHR44169">
    <property type="entry name" value="NADPH-DEPENDENT 1-ACYLDIHYDROXYACETONE PHOSPHATE REDUCTASE"/>
    <property type="match status" value="1"/>
</dbReference>
<accession>A0A1W7D146</accession>
<dbReference type="Pfam" id="PF00106">
    <property type="entry name" value="adh_short"/>
    <property type="match status" value="1"/>
</dbReference>
<dbReference type="OrthoDB" id="3178062at2"/>
<dbReference type="KEGG" id="smao:CAG99_19825"/>
<evidence type="ECO:0000313" key="7">
    <source>
        <dbReference type="Proteomes" id="UP000194218"/>
    </source>
</evidence>
<dbReference type="CDD" id="cd05374">
    <property type="entry name" value="17beta-HSD-like_SDR_c"/>
    <property type="match status" value="1"/>
</dbReference>
<dbReference type="PANTHER" id="PTHR44169:SF6">
    <property type="entry name" value="NADPH-DEPENDENT 1-ACYLDIHYDROXYACETONE PHOSPHATE REDUCTASE"/>
    <property type="match status" value="1"/>
</dbReference>
<dbReference type="GO" id="GO:0016491">
    <property type="term" value="F:oxidoreductase activity"/>
    <property type="evidence" value="ECO:0007669"/>
    <property type="project" value="UniProtKB-KW"/>
</dbReference>
<dbReference type="AlphaFoldDB" id="A0A1W7D146"/>
<evidence type="ECO:0000259" key="5">
    <source>
        <dbReference type="SMART" id="SM00822"/>
    </source>
</evidence>
<organism evidence="6 7">
    <name type="scientific">Streptomyces marincola</name>
    <dbReference type="NCBI Taxonomy" id="2878388"/>
    <lineage>
        <taxon>Bacteria</taxon>
        <taxon>Bacillati</taxon>
        <taxon>Actinomycetota</taxon>
        <taxon>Actinomycetes</taxon>
        <taxon>Kitasatosporales</taxon>
        <taxon>Streptomycetaceae</taxon>
        <taxon>Streptomyces</taxon>
    </lineage>
</organism>
<dbReference type="SMART" id="SM00822">
    <property type="entry name" value="PKS_KR"/>
    <property type="match status" value="1"/>
</dbReference>
<dbReference type="InterPro" id="IPR002347">
    <property type="entry name" value="SDR_fam"/>
</dbReference>
<gene>
    <name evidence="6" type="ORF">CAG99_19825</name>
</gene>
<protein>
    <submittedName>
        <fullName evidence="6">Short-chain dehydrogenase/reductase</fullName>
    </submittedName>
</protein>
<feature type="region of interest" description="Disordered" evidence="4">
    <location>
        <begin position="1"/>
        <end position="22"/>
    </location>
</feature>
<keyword evidence="7" id="KW-1185">Reference proteome</keyword>
<dbReference type="PROSITE" id="PS51257">
    <property type="entry name" value="PROKAR_LIPOPROTEIN"/>
    <property type="match status" value="1"/>
</dbReference>
<dbReference type="Gene3D" id="3.40.50.720">
    <property type="entry name" value="NAD(P)-binding Rossmann-like Domain"/>
    <property type="match status" value="1"/>
</dbReference>
<comment type="similarity">
    <text evidence="1 3">Belongs to the short-chain dehydrogenases/reductases (SDR) family.</text>
</comment>
<feature type="domain" description="Ketoreductase" evidence="5">
    <location>
        <begin position="20"/>
        <end position="193"/>
    </location>
</feature>
<sequence length="315" mass="34166">MTGPRQRGAGRDRTPRPAPSPVLITGCSSGIGRACALRLHRAGHTVYATARDPDSIADLAERGLRTLRLDVTDGPGMRAAVEAVEAEHGAVGVLVNSAGYALSGPVEEVEPEAVRRQFETNVVGPHRLNRLVLPAMRARGRGTIVNISSIFGRYGVPGAGFYQASKHALEAMSDALRLEVAPFGVRVLLIEPGPVRSTEFGTKYVDNLTSSGPDYAEFRRELADYFDAIYTGRRATLAGAFALHADDVARAVQKAIAPSRLNLRARYPVGFLARSTITLRRLAPDFVFDNVFARRQFPVPAGPRRRSRAQQGDQR</sequence>
<dbReference type="RefSeq" id="WP_086160632.1">
    <property type="nucleotide sequence ID" value="NZ_CP021121.1"/>
</dbReference>
<dbReference type="InterPro" id="IPR036291">
    <property type="entry name" value="NAD(P)-bd_dom_sf"/>
</dbReference>
<evidence type="ECO:0000313" key="6">
    <source>
        <dbReference type="EMBL" id="ARQ70788.1"/>
    </source>
</evidence>